<dbReference type="EMBL" id="FOHV01000004">
    <property type="protein sequence ID" value="SES87459.1"/>
    <property type="molecule type" value="Genomic_DNA"/>
</dbReference>
<comment type="similarity">
    <text evidence="2">Belongs to the LemA family.</text>
</comment>
<reference evidence="7" key="1">
    <citation type="submission" date="2016-10" db="EMBL/GenBank/DDBJ databases">
        <authorList>
            <person name="Varghese N."/>
            <person name="Submissions S."/>
        </authorList>
    </citation>
    <scope>NUCLEOTIDE SEQUENCE [LARGE SCALE GENOMIC DNA]</scope>
    <source>
        <strain evidence="7">DSM 18579</strain>
    </source>
</reference>
<dbReference type="OrthoDB" id="9804152at2"/>
<evidence type="ECO:0000256" key="1">
    <source>
        <dbReference type="ARBA" id="ARBA00004167"/>
    </source>
</evidence>
<keyword evidence="3" id="KW-0812">Transmembrane</keyword>
<dbReference type="InterPro" id="IPR023353">
    <property type="entry name" value="LemA-like_dom_sf"/>
</dbReference>
<dbReference type="Gene3D" id="1.20.1440.20">
    <property type="entry name" value="LemA-like domain"/>
    <property type="match status" value="1"/>
</dbReference>
<evidence type="ECO:0000313" key="7">
    <source>
        <dbReference type="Proteomes" id="UP000242642"/>
    </source>
</evidence>
<dbReference type="SUPFAM" id="SSF140478">
    <property type="entry name" value="LemA-like"/>
    <property type="match status" value="1"/>
</dbReference>
<keyword evidence="7" id="KW-1185">Reference proteome</keyword>
<name>A0A1I0A096_9GAMM</name>
<dbReference type="RefSeq" id="WP_093317975.1">
    <property type="nucleotide sequence ID" value="NZ_FOHV01000004.1"/>
</dbReference>
<evidence type="ECO:0000256" key="3">
    <source>
        <dbReference type="ARBA" id="ARBA00022692"/>
    </source>
</evidence>
<protein>
    <submittedName>
        <fullName evidence="6">LemA protein</fullName>
    </submittedName>
</protein>
<dbReference type="GO" id="GO:0016020">
    <property type="term" value="C:membrane"/>
    <property type="evidence" value="ECO:0007669"/>
    <property type="project" value="UniProtKB-SubCell"/>
</dbReference>
<evidence type="ECO:0000256" key="4">
    <source>
        <dbReference type="ARBA" id="ARBA00022989"/>
    </source>
</evidence>
<keyword evidence="5" id="KW-0472">Membrane</keyword>
<evidence type="ECO:0000256" key="5">
    <source>
        <dbReference type="ARBA" id="ARBA00023136"/>
    </source>
</evidence>
<dbReference type="Proteomes" id="UP000242642">
    <property type="component" value="Unassembled WGS sequence"/>
</dbReference>
<comment type="subcellular location">
    <subcellularLocation>
        <location evidence="1">Membrane</location>
        <topology evidence="1">Single-pass membrane protein</topology>
    </subcellularLocation>
</comment>
<sequence length="196" mass="22085">MKKIAITLLALLIIVTFTIINGYNSIQKNDETVSAASSELLNQYQRRYDLVPNLINTVKGYSAYESDVLQNVVKARSAISQIKVDAQILNDPITAEKYQKAQDELSASLSRLLAISEQYPDLKASALYQDLMVQLEGSENRISVARGRYIEAIGQYNTQLRQFPGFLIANFMGYKPISHFTLDNKEEIIKTPVVEF</sequence>
<evidence type="ECO:0000256" key="2">
    <source>
        <dbReference type="ARBA" id="ARBA00008854"/>
    </source>
</evidence>
<gene>
    <name evidence="6" type="ORF">SAMN02583745_00790</name>
</gene>
<dbReference type="PANTHER" id="PTHR34478:SF2">
    <property type="entry name" value="MEMBRANE PROTEIN"/>
    <property type="match status" value="1"/>
</dbReference>
<dbReference type="AlphaFoldDB" id="A0A1I0A096"/>
<dbReference type="PANTHER" id="PTHR34478">
    <property type="entry name" value="PROTEIN LEMA"/>
    <property type="match status" value="1"/>
</dbReference>
<evidence type="ECO:0000313" key="6">
    <source>
        <dbReference type="EMBL" id="SES87459.1"/>
    </source>
</evidence>
<keyword evidence="4" id="KW-1133">Transmembrane helix</keyword>
<accession>A0A1I0A096</accession>
<dbReference type="InterPro" id="IPR007156">
    <property type="entry name" value="MamQ_LemA"/>
</dbReference>
<organism evidence="6 7">
    <name type="scientific">Thorsellia anophelis DSM 18579</name>
    <dbReference type="NCBI Taxonomy" id="1123402"/>
    <lineage>
        <taxon>Bacteria</taxon>
        <taxon>Pseudomonadati</taxon>
        <taxon>Pseudomonadota</taxon>
        <taxon>Gammaproteobacteria</taxon>
        <taxon>Enterobacterales</taxon>
        <taxon>Thorselliaceae</taxon>
        <taxon>Thorsellia</taxon>
    </lineage>
</organism>
<dbReference type="Pfam" id="PF04011">
    <property type="entry name" value="LemA"/>
    <property type="match status" value="1"/>
</dbReference>
<proteinExistence type="inferred from homology"/>